<evidence type="ECO:0000313" key="6">
    <source>
        <dbReference type="EMBL" id="WLV25935.1"/>
    </source>
</evidence>
<reference evidence="6" key="1">
    <citation type="submission" date="2023-06" db="EMBL/GenBank/DDBJ databases">
        <title>A Treasure from Seagulls: Isolation and Description of Aciduricobacillus qingdaonensis gen. nov., sp. nov., a Rare Obligately Uric Acid-utilizing Member in the Family Bacillaceae.</title>
        <authorList>
            <person name="Liu W."/>
            <person name="Wang B."/>
        </authorList>
    </citation>
    <scope>NUCLEOTIDE SEQUENCE</scope>
    <source>
        <strain evidence="6">44XB</strain>
    </source>
</reference>
<keyword evidence="4 5" id="KW-0472">Membrane</keyword>
<evidence type="ECO:0000313" key="7">
    <source>
        <dbReference type="Proteomes" id="UP001180087"/>
    </source>
</evidence>
<gene>
    <name evidence="6" type="ORF">QR721_06980</name>
</gene>
<feature type="transmembrane region" description="Helical" evidence="5">
    <location>
        <begin position="41"/>
        <end position="61"/>
    </location>
</feature>
<dbReference type="RefSeq" id="WP_348029725.1">
    <property type="nucleotide sequence ID" value="NZ_CP129113.1"/>
</dbReference>
<dbReference type="Proteomes" id="UP001180087">
    <property type="component" value="Chromosome"/>
</dbReference>
<comment type="subcellular location">
    <subcellularLocation>
        <location evidence="1">Membrane</location>
        <topology evidence="1">Multi-pass membrane protein</topology>
    </subcellularLocation>
</comment>
<protein>
    <submittedName>
        <fullName evidence="6">Isoprenylcysteine carboxylmethyltransferase family protein</fullName>
    </submittedName>
</protein>
<accession>A0ABY9KYP8</accession>
<keyword evidence="7" id="KW-1185">Reference proteome</keyword>
<sequence length="167" mass="19557">MSWSVSIIFSILVFMRVLEHSISRANEVWLRNQGRVVESSIPFRTFTVLQILFYLSLFLEVTLLNHAEEQPDLFWVIVLLLLTSTKIWCMRVRGTFWNLKGLRLARVGLLKSGPYKLSRHPEYWILAGELIAVPLMFKLYVTFALFVLLHCSLFIVQMPEQSQRKVL</sequence>
<dbReference type="InterPro" id="IPR007269">
    <property type="entry name" value="ICMT_MeTrfase"/>
</dbReference>
<keyword evidence="3 5" id="KW-1133">Transmembrane helix</keyword>
<proteinExistence type="predicted"/>
<dbReference type="Gene3D" id="1.20.120.1630">
    <property type="match status" value="1"/>
</dbReference>
<keyword evidence="2 5" id="KW-0812">Transmembrane</keyword>
<evidence type="ECO:0000256" key="2">
    <source>
        <dbReference type="ARBA" id="ARBA00022692"/>
    </source>
</evidence>
<name>A0ABY9KYP8_9BACI</name>
<evidence type="ECO:0000256" key="5">
    <source>
        <dbReference type="SAM" id="Phobius"/>
    </source>
</evidence>
<evidence type="ECO:0000256" key="4">
    <source>
        <dbReference type="ARBA" id="ARBA00023136"/>
    </source>
</evidence>
<evidence type="ECO:0000256" key="3">
    <source>
        <dbReference type="ARBA" id="ARBA00022989"/>
    </source>
</evidence>
<dbReference type="EMBL" id="CP129113">
    <property type="protein sequence ID" value="WLV25935.1"/>
    <property type="molecule type" value="Genomic_DNA"/>
</dbReference>
<dbReference type="Pfam" id="PF04140">
    <property type="entry name" value="ICMT"/>
    <property type="match status" value="1"/>
</dbReference>
<feature type="transmembrane region" description="Helical" evidence="5">
    <location>
        <begin position="73"/>
        <end position="93"/>
    </location>
</feature>
<feature type="transmembrane region" description="Helical" evidence="5">
    <location>
        <begin position="123"/>
        <end position="156"/>
    </location>
</feature>
<organism evidence="6 7">
    <name type="scientific">Aciduricibacillus chroicocephali</name>
    <dbReference type="NCBI Taxonomy" id="3054939"/>
    <lineage>
        <taxon>Bacteria</taxon>
        <taxon>Bacillati</taxon>
        <taxon>Bacillota</taxon>
        <taxon>Bacilli</taxon>
        <taxon>Bacillales</taxon>
        <taxon>Bacillaceae</taxon>
        <taxon>Aciduricibacillus</taxon>
    </lineage>
</organism>
<evidence type="ECO:0000256" key="1">
    <source>
        <dbReference type="ARBA" id="ARBA00004141"/>
    </source>
</evidence>